<evidence type="ECO:0000259" key="8">
    <source>
        <dbReference type="PROSITE" id="PS50112"/>
    </source>
</evidence>
<dbReference type="GO" id="GO:0006355">
    <property type="term" value="P:regulation of DNA-templated transcription"/>
    <property type="evidence" value="ECO:0007669"/>
    <property type="project" value="InterPro"/>
</dbReference>
<feature type="region of interest" description="Disordered" evidence="6">
    <location>
        <begin position="549"/>
        <end position="570"/>
    </location>
</feature>
<dbReference type="InterPro" id="IPR005467">
    <property type="entry name" value="His_kinase_dom"/>
</dbReference>
<evidence type="ECO:0000256" key="5">
    <source>
        <dbReference type="ARBA" id="ARBA00023136"/>
    </source>
</evidence>
<dbReference type="Pfam" id="PF00989">
    <property type="entry name" value="PAS"/>
    <property type="match status" value="1"/>
</dbReference>
<feature type="domain" description="PAS" evidence="8">
    <location>
        <begin position="265"/>
        <end position="335"/>
    </location>
</feature>
<dbReference type="InterPro" id="IPR050351">
    <property type="entry name" value="BphY/WalK/GraS-like"/>
</dbReference>
<dbReference type="PROSITE" id="PS50109">
    <property type="entry name" value="HIS_KIN"/>
    <property type="match status" value="1"/>
</dbReference>
<keyword evidence="10" id="KW-1185">Reference proteome</keyword>
<evidence type="ECO:0000256" key="6">
    <source>
        <dbReference type="SAM" id="MobiDB-lite"/>
    </source>
</evidence>
<evidence type="ECO:0000259" key="7">
    <source>
        <dbReference type="PROSITE" id="PS50109"/>
    </source>
</evidence>
<dbReference type="GO" id="GO:0007234">
    <property type="term" value="P:osmosensory signaling via phosphorelay pathway"/>
    <property type="evidence" value="ECO:0007669"/>
    <property type="project" value="TreeGrafter"/>
</dbReference>
<dbReference type="Gene3D" id="3.30.450.20">
    <property type="entry name" value="PAS domain"/>
    <property type="match status" value="1"/>
</dbReference>
<dbReference type="NCBIfam" id="TIGR00229">
    <property type="entry name" value="sensory_box"/>
    <property type="match status" value="1"/>
</dbReference>
<dbReference type="CDD" id="cd00130">
    <property type="entry name" value="PAS"/>
    <property type="match status" value="1"/>
</dbReference>
<dbReference type="RefSeq" id="WP_135870759.1">
    <property type="nucleotide sequence ID" value="NZ_SRSC01000003.1"/>
</dbReference>
<evidence type="ECO:0000256" key="3">
    <source>
        <dbReference type="ARBA" id="ARBA00022679"/>
    </source>
</evidence>
<dbReference type="InterPro" id="IPR025847">
    <property type="entry name" value="MEDS_domain"/>
</dbReference>
<protein>
    <recommendedName>
        <fullName evidence="2">histidine kinase</fullName>
        <ecNumber evidence="2">2.7.13.3</ecNumber>
    </recommendedName>
</protein>
<dbReference type="EMBL" id="SRSC01000003">
    <property type="protein sequence ID" value="TGU71294.1"/>
    <property type="molecule type" value="Genomic_DNA"/>
</dbReference>
<dbReference type="SUPFAM" id="SSF55785">
    <property type="entry name" value="PYP-like sensor domain (PAS domain)"/>
    <property type="match status" value="1"/>
</dbReference>
<dbReference type="InterPro" id="IPR036890">
    <property type="entry name" value="HATPase_C_sf"/>
</dbReference>
<evidence type="ECO:0000256" key="2">
    <source>
        <dbReference type="ARBA" id="ARBA00012438"/>
    </source>
</evidence>
<organism evidence="9 10">
    <name type="scientific">Geomonas terrae</name>
    <dbReference type="NCBI Taxonomy" id="2562681"/>
    <lineage>
        <taxon>Bacteria</taxon>
        <taxon>Pseudomonadati</taxon>
        <taxon>Thermodesulfobacteriota</taxon>
        <taxon>Desulfuromonadia</taxon>
        <taxon>Geobacterales</taxon>
        <taxon>Geobacteraceae</taxon>
        <taxon>Geomonas</taxon>
    </lineage>
</organism>
<comment type="catalytic activity">
    <reaction evidence="1">
        <text>ATP + protein L-histidine = ADP + protein N-phospho-L-histidine.</text>
        <dbReference type="EC" id="2.7.13.3"/>
    </reaction>
</comment>
<feature type="domain" description="Histidine kinase" evidence="7">
    <location>
        <begin position="406"/>
        <end position="609"/>
    </location>
</feature>
<evidence type="ECO:0000313" key="10">
    <source>
        <dbReference type="Proteomes" id="UP000306416"/>
    </source>
</evidence>
<dbReference type="AlphaFoldDB" id="A0A4S1CCZ7"/>
<dbReference type="Pfam" id="PF14417">
    <property type="entry name" value="MEDS"/>
    <property type="match status" value="1"/>
</dbReference>
<evidence type="ECO:0000256" key="4">
    <source>
        <dbReference type="ARBA" id="ARBA00022777"/>
    </source>
</evidence>
<dbReference type="GO" id="GO:0004673">
    <property type="term" value="F:protein histidine kinase activity"/>
    <property type="evidence" value="ECO:0007669"/>
    <property type="project" value="UniProtKB-EC"/>
</dbReference>
<dbReference type="PANTHER" id="PTHR42878:SF15">
    <property type="entry name" value="BACTERIOPHYTOCHROME"/>
    <property type="match status" value="1"/>
</dbReference>
<dbReference type="Proteomes" id="UP000306416">
    <property type="component" value="Unassembled WGS sequence"/>
</dbReference>
<dbReference type="GO" id="GO:0000156">
    <property type="term" value="F:phosphorelay response regulator activity"/>
    <property type="evidence" value="ECO:0007669"/>
    <property type="project" value="TreeGrafter"/>
</dbReference>
<feature type="compositionally biased region" description="Basic and acidic residues" evidence="6">
    <location>
        <begin position="554"/>
        <end position="570"/>
    </location>
</feature>
<dbReference type="PANTHER" id="PTHR42878">
    <property type="entry name" value="TWO-COMPONENT HISTIDINE KINASE"/>
    <property type="match status" value="1"/>
</dbReference>
<dbReference type="SUPFAM" id="SSF55874">
    <property type="entry name" value="ATPase domain of HSP90 chaperone/DNA topoisomerase II/histidine kinase"/>
    <property type="match status" value="1"/>
</dbReference>
<dbReference type="PROSITE" id="PS50112">
    <property type="entry name" value="PAS"/>
    <property type="match status" value="1"/>
</dbReference>
<dbReference type="InterPro" id="IPR035965">
    <property type="entry name" value="PAS-like_dom_sf"/>
</dbReference>
<dbReference type="InterPro" id="IPR013767">
    <property type="entry name" value="PAS_fold"/>
</dbReference>
<keyword evidence="4" id="KW-0418">Kinase</keyword>
<dbReference type="GO" id="GO:0030295">
    <property type="term" value="F:protein kinase activator activity"/>
    <property type="evidence" value="ECO:0007669"/>
    <property type="project" value="TreeGrafter"/>
</dbReference>
<dbReference type="Gene3D" id="3.30.565.10">
    <property type="entry name" value="Histidine kinase-like ATPase, C-terminal domain"/>
    <property type="match status" value="1"/>
</dbReference>
<name>A0A4S1CCZ7_9BACT</name>
<dbReference type="SMART" id="SM00091">
    <property type="entry name" value="PAS"/>
    <property type="match status" value="1"/>
</dbReference>
<dbReference type="GO" id="GO:0016020">
    <property type="term" value="C:membrane"/>
    <property type="evidence" value="ECO:0007669"/>
    <property type="project" value="UniProtKB-SubCell"/>
</dbReference>
<keyword evidence="3" id="KW-0808">Transferase</keyword>
<comment type="caution">
    <text evidence="9">The sequence shown here is derived from an EMBL/GenBank/DDBJ whole genome shotgun (WGS) entry which is preliminary data.</text>
</comment>
<sequence>MEEEKSLVEITDIGVVNVHDHLCLMYRDDEELLGAVLPFIQGGLSLGERCVYLHAAEKRLEEVLQNAVDGNKEDSGALILLPLRQTWLRGGALKQDRIMELLGDICSGAASDGFSGTRIVCDMSWALRDTKSQQMLHHFERNLTAFAAANETALLCLYDRRSFGDERLLDLARIHPSLICSGRVCENPLHLPVGMRAPVLSELDTFFAASHRLTAVIDDGERLKNELEQAYSALAKKIYENWQEEDTLRATEKEMQEKDEALLANRRRQYTILQHLPAIMLAFDSGDRLAACNHEFERVTGFRGEDVMGKAMLELLHVEAEQREEVVVHHPREGGDYRGREWRLRCKDGSLRLVSWSNISHYVPVNGWANWILGIDVTPRVAEPALRTAREELEVRTAELEALGQAISHDLAGRLARISGDCSGLKQFHAPQLAPGCRELLLDIEKAAAELAGPIAALKRMTALTVTGIRPVEVDLSAMAAEIAAQLSGAARRPVDFRIEDGVTVTGDKEMLRLAMEQLLENAWHSTMGVKHPVIRFGTAQVRGERSIYVSDNGPRDAEAPGEPDGKGQGERICCGIGLATVQRIINLHRGRIWSAEQAGKGGTLYFQV</sequence>
<gene>
    <name evidence="9" type="ORF">E4633_13205</name>
</gene>
<keyword evidence="5" id="KW-0472">Membrane</keyword>
<dbReference type="EC" id="2.7.13.3" evidence="2"/>
<evidence type="ECO:0000313" key="9">
    <source>
        <dbReference type="EMBL" id="TGU71294.1"/>
    </source>
</evidence>
<evidence type="ECO:0000256" key="1">
    <source>
        <dbReference type="ARBA" id="ARBA00000085"/>
    </source>
</evidence>
<proteinExistence type="predicted"/>
<reference evidence="9 10" key="1">
    <citation type="submission" date="2019-04" db="EMBL/GenBank/DDBJ databases">
        <title>Geobacter oryzae sp. nov., ferric-reducing bacteria isolated from paddy soil.</title>
        <authorList>
            <person name="Xu Z."/>
            <person name="Masuda Y."/>
            <person name="Itoh H."/>
            <person name="Senoo K."/>
        </authorList>
    </citation>
    <scope>NUCLEOTIDE SEQUENCE [LARGE SCALE GENOMIC DNA]</scope>
    <source>
        <strain evidence="9 10">Red111</strain>
    </source>
</reference>
<dbReference type="InterPro" id="IPR000014">
    <property type="entry name" value="PAS"/>
</dbReference>
<accession>A0A4S1CCZ7</accession>